<keyword evidence="1" id="KW-0472">Membrane</keyword>
<evidence type="ECO:0000313" key="2">
    <source>
        <dbReference type="EMBL" id="MCK8494415.1"/>
    </source>
</evidence>
<organism evidence="2 3">
    <name type="scientific">Spirosoma liriopis</name>
    <dbReference type="NCBI Taxonomy" id="2937440"/>
    <lineage>
        <taxon>Bacteria</taxon>
        <taxon>Pseudomonadati</taxon>
        <taxon>Bacteroidota</taxon>
        <taxon>Cytophagia</taxon>
        <taxon>Cytophagales</taxon>
        <taxon>Cytophagaceae</taxon>
        <taxon>Spirosoma</taxon>
    </lineage>
</organism>
<gene>
    <name evidence="2" type="ORF">M0L20_21280</name>
</gene>
<keyword evidence="1" id="KW-0812">Transmembrane</keyword>
<evidence type="ECO:0000313" key="3">
    <source>
        <dbReference type="Proteomes" id="UP001202180"/>
    </source>
</evidence>
<protein>
    <recommendedName>
        <fullName evidence="4">DUF2029 domain-containing protein</fullName>
    </recommendedName>
</protein>
<dbReference type="EMBL" id="JALPRF010000003">
    <property type="protein sequence ID" value="MCK8494415.1"/>
    <property type="molecule type" value="Genomic_DNA"/>
</dbReference>
<feature type="transmembrane region" description="Helical" evidence="1">
    <location>
        <begin position="35"/>
        <end position="59"/>
    </location>
</feature>
<reference evidence="2 3" key="1">
    <citation type="submission" date="2022-04" db="EMBL/GenBank/DDBJ databases">
        <title>Spirosoma sp. strain RP8 genome sequencing and assembly.</title>
        <authorList>
            <person name="Jung Y."/>
        </authorList>
    </citation>
    <scope>NUCLEOTIDE SEQUENCE [LARGE SCALE GENOMIC DNA]</scope>
    <source>
        <strain evidence="2 3">RP8</strain>
    </source>
</reference>
<feature type="transmembrane region" description="Helical" evidence="1">
    <location>
        <begin position="6"/>
        <end position="23"/>
    </location>
</feature>
<proteinExistence type="predicted"/>
<evidence type="ECO:0008006" key="4">
    <source>
        <dbReference type="Google" id="ProtNLM"/>
    </source>
</evidence>
<evidence type="ECO:0000256" key="1">
    <source>
        <dbReference type="SAM" id="Phobius"/>
    </source>
</evidence>
<feature type="transmembrane region" description="Helical" evidence="1">
    <location>
        <begin position="386"/>
        <end position="411"/>
    </location>
</feature>
<feature type="transmembrane region" description="Helical" evidence="1">
    <location>
        <begin position="104"/>
        <end position="125"/>
    </location>
</feature>
<comment type="caution">
    <text evidence="2">The sequence shown here is derived from an EMBL/GenBank/DDBJ whole genome shotgun (WGS) entry which is preliminary data.</text>
</comment>
<feature type="transmembrane region" description="Helical" evidence="1">
    <location>
        <begin position="184"/>
        <end position="211"/>
    </location>
</feature>
<accession>A0ABT0HQF8</accession>
<feature type="transmembrane region" description="Helical" evidence="1">
    <location>
        <begin position="352"/>
        <end position="374"/>
    </location>
</feature>
<feature type="transmembrane region" description="Helical" evidence="1">
    <location>
        <begin position="280"/>
        <end position="301"/>
    </location>
</feature>
<dbReference type="Proteomes" id="UP001202180">
    <property type="component" value="Unassembled WGS sequence"/>
</dbReference>
<keyword evidence="3" id="KW-1185">Reference proteome</keyword>
<dbReference type="RefSeq" id="WP_232558616.1">
    <property type="nucleotide sequence ID" value="NZ_JALPRF010000003.1"/>
</dbReference>
<sequence>MTIVYIKAAVSVALGLFLIGLLWQRTAVVNKLQRSGVWVLDGCWVAFRLIPFIVTYIVLGYQPQSDVATFYYPIGMSALQGGVPYRDVYSCYSPLFGYWLAPFLSLWSDMRMVVLAMMIVEGLAVRLTFHYYQTQESLGERLFRGVFYYILPLPLVMCVFSGQEDVILWLFALLAIPLMQSRPYAAGLVLGLGMLATKAVFILLLIPVWLLSLRNLRFVSWFTAGLLTVGIPAILFLYFKAGLPLFIEQQSHEGDFLKAPNWRSISNPFLTEGLRSANDLWKWGGLLITLLIMLVGVWRIYSSRKNWRYQDYLPFLYILTYSVMSIVQQNAISNYAYLFMLPLVFTMTNFRRTWFCVGLIGFNILAAIHPSLWWRLGMPYYNRLTALVTPVAALEYSIELLIFTGFIYYAIRAMNALRRPKSVAQAEPYAV</sequence>
<feature type="transmembrane region" description="Helical" evidence="1">
    <location>
        <begin position="218"/>
        <end position="239"/>
    </location>
</feature>
<name>A0ABT0HQF8_9BACT</name>
<keyword evidence="1" id="KW-1133">Transmembrane helix</keyword>
<feature type="transmembrane region" description="Helical" evidence="1">
    <location>
        <begin position="146"/>
        <end position="172"/>
    </location>
</feature>